<dbReference type="OMA" id="VNQKMEL"/>
<evidence type="ECO:0000313" key="10">
    <source>
        <dbReference type="Proteomes" id="UP000824469"/>
    </source>
</evidence>
<dbReference type="PANTHER" id="PTHR33304:SF9">
    <property type="entry name" value="RING_FYVE_PHD ZINC FINGER SUPERFAMILY PROTEIN"/>
    <property type="match status" value="1"/>
</dbReference>
<proteinExistence type="predicted"/>
<evidence type="ECO:0000259" key="8">
    <source>
        <dbReference type="PROSITE" id="PS50016"/>
    </source>
</evidence>
<dbReference type="Proteomes" id="UP000824469">
    <property type="component" value="Unassembled WGS sequence"/>
</dbReference>
<dbReference type="EMBL" id="JAHRHJ020000003">
    <property type="protein sequence ID" value="KAH9322468.1"/>
    <property type="molecule type" value="Genomic_DNA"/>
</dbReference>
<dbReference type="InterPro" id="IPR019787">
    <property type="entry name" value="Znf_PHD-finger"/>
</dbReference>
<feature type="region of interest" description="Disordered" evidence="7">
    <location>
        <begin position="791"/>
        <end position="811"/>
    </location>
</feature>
<keyword evidence="10" id="KW-1185">Reference proteome</keyword>
<dbReference type="InterPro" id="IPR056280">
    <property type="entry name" value="AIPP2-like_SPOC"/>
</dbReference>
<feature type="compositionally biased region" description="Polar residues" evidence="7">
    <location>
        <begin position="902"/>
        <end position="912"/>
    </location>
</feature>
<feature type="non-terminal residue" evidence="9">
    <location>
        <position position="995"/>
    </location>
</feature>
<keyword evidence="1" id="KW-0479">Metal-binding</keyword>
<dbReference type="Pfam" id="PF23121">
    <property type="entry name" value="SPOC_AIPP2"/>
    <property type="match status" value="1"/>
</dbReference>
<feature type="compositionally biased region" description="Polar residues" evidence="7">
    <location>
        <begin position="175"/>
        <end position="196"/>
    </location>
</feature>
<feature type="compositionally biased region" description="Polar residues" evidence="7">
    <location>
        <begin position="986"/>
        <end position="995"/>
    </location>
</feature>
<feature type="region of interest" description="Disordered" evidence="7">
    <location>
        <begin position="878"/>
        <end position="921"/>
    </location>
</feature>
<dbReference type="InterPro" id="IPR001965">
    <property type="entry name" value="Znf_PHD"/>
</dbReference>
<dbReference type="InterPro" id="IPR013083">
    <property type="entry name" value="Znf_RING/FYVE/PHD"/>
</dbReference>
<protein>
    <recommendedName>
        <fullName evidence="8">PHD-type domain-containing protein</fullName>
    </recommendedName>
</protein>
<dbReference type="Gene3D" id="3.30.40.10">
    <property type="entry name" value="Zinc/RING finger domain, C3HC4 (zinc finger)"/>
    <property type="match status" value="1"/>
</dbReference>
<comment type="caution">
    <text evidence="9">The sequence shown here is derived from an EMBL/GenBank/DDBJ whole genome shotgun (WGS) entry which is preliminary data.</text>
</comment>
<keyword evidence="2 6" id="KW-0863">Zinc-finger</keyword>
<feature type="compositionally biased region" description="Basic and acidic residues" evidence="7">
    <location>
        <begin position="972"/>
        <end position="985"/>
    </location>
</feature>
<evidence type="ECO:0000256" key="5">
    <source>
        <dbReference type="ARBA" id="ARBA00023163"/>
    </source>
</evidence>
<evidence type="ECO:0000256" key="3">
    <source>
        <dbReference type="ARBA" id="ARBA00022833"/>
    </source>
</evidence>
<feature type="non-terminal residue" evidence="9">
    <location>
        <position position="1"/>
    </location>
</feature>
<accession>A0AA38GJ95</accession>
<dbReference type="SUPFAM" id="SSF57903">
    <property type="entry name" value="FYVE/PHD zinc finger"/>
    <property type="match status" value="1"/>
</dbReference>
<evidence type="ECO:0000256" key="7">
    <source>
        <dbReference type="SAM" id="MobiDB-lite"/>
    </source>
</evidence>
<dbReference type="GO" id="GO:0008270">
    <property type="term" value="F:zinc ion binding"/>
    <property type="evidence" value="ECO:0007669"/>
    <property type="project" value="UniProtKB-KW"/>
</dbReference>
<evidence type="ECO:0000256" key="1">
    <source>
        <dbReference type="ARBA" id="ARBA00022723"/>
    </source>
</evidence>
<sequence>VKVCEICGDAGFADLLSICDQCKAAEHLYCMLTLPKSDGEESWFCEKCNVKQETTTQEMGVSSLYPEAKQLQEKFSKRRREGSDSLPVSKKQAIEGTDYSSASKKQACEGSNRTNSPPAYKKQELENSDGIQSFTGRKKQALESSNIAFLPSSKKKTLLSSNDIEFLPVGKKQTIENSNGNDKPNVTGLAQISSRSGKGIDSESGRSSLHRKSSESKITVECRKELKELVPAGSLRGLKSTKDGPKLAKKHELLKVLKASSSLEVGMEDGRSLLPKGTTSNLSSKNFLKLDTNENNEHIPENDDMKRCQSVNDPPVLAGGSNMCNLENVLTKSLLRCPPDTDVPCSNEINTGENIRMLPNGIKGFDAVAAGVINNGEEIDQTLVYKSTVKDVKNVNERDNEISNRSVERNSTPQDVDKRKLDINAVSGNNDSLRSPNEYRKAEICHSMINSSEINVPSNTCERGDGVGSLLSHANSLSGTPVPHRKQLAEPQSQILWKGAFKVVDIAGTPTIYSGIRAHPSTTAALKVYETTKQFDSQLHLEQVHRADAWPKRFEQSPPTDDNIGLYFFPEDEKSKESYAKLVEDINKYDLSMRMHLDDAELLIYSSIQLPKYYQRIHGNFFLWGVFRRVEKSKTEKAEGTSMPHVHVRADMAVSFAPLGSNNNDSVPKILRVANVHRHKNWVKEESDCKKDGENDLGISERPFRSPDSQKRLAKVTSENGSKEASRRYSVKPIDQSYQNSTDKEPHGRSVFNSLAPHVSHRNNSGKSHEVMHRRSDVHLNHQIMHKGEFNPRFRVSNGSPSLEERDELPKLAKNRKSGFVASSCLIDCNPRPLSSDHLLEKQEFEHFQGESDSKAKAKTQMDLRDKCLAFSSRKNGSYRNQAEGHRNSHQSSLSSGESDSYYGNQGRSLSQPPAHRKAQRSAVVNIFNRSRSLKEYQTDTQSWRGKEERDRRHETSKLGIERYRERSHRRWQTEDGRRPAEMENPRSNPVINKR</sequence>
<name>A0AA38GJ95_TAXCH</name>
<dbReference type="InterPro" id="IPR011011">
    <property type="entry name" value="Znf_FYVE_PHD"/>
</dbReference>
<evidence type="ECO:0000256" key="4">
    <source>
        <dbReference type="ARBA" id="ARBA00023015"/>
    </source>
</evidence>
<dbReference type="SMART" id="SM00249">
    <property type="entry name" value="PHD"/>
    <property type="match status" value="1"/>
</dbReference>
<feature type="compositionally biased region" description="Basic and acidic residues" evidence="7">
    <location>
        <begin position="702"/>
        <end position="711"/>
    </location>
</feature>
<keyword evidence="4" id="KW-0805">Transcription regulation</keyword>
<dbReference type="GO" id="GO:0034244">
    <property type="term" value="P:negative regulation of transcription elongation by RNA polymerase II"/>
    <property type="evidence" value="ECO:0007669"/>
    <property type="project" value="InterPro"/>
</dbReference>
<feature type="compositionally biased region" description="Low complexity" evidence="7">
    <location>
        <begin position="890"/>
        <end position="901"/>
    </location>
</feature>
<feature type="region of interest" description="Disordered" evidence="7">
    <location>
        <begin position="686"/>
        <end position="752"/>
    </location>
</feature>
<feature type="compositionally biased region" description="Basic and acidic residues" evidence="7">
    <location>
        <begin position="945"/>
        <end position="965"/>
    </location>
</feature>
<keyword evidence="5" id="KW-0804">Transcription</keyword>
<reference evidence="9 10" key="1">
    <citation type="journal article" date="2021" name="Nat. Plants">
        <title>The Taxus genome provides insights into paclitaxel biosynthesis.</title>
        <authorList>
            <person name="Xiong X."/>
            <person name="Gou J."/>
            <person name="Liao Q."/>
            <person name="Li Y."/>
            <person name="Zhou Q."/>
            <person name="Bi G."/>
            <person name="Li C."/>
            <person name="Du R."/>
            <person name="Wang X."/>
            <person name="Sun T."/>
            <person name="Guo L."/>
            <person name="Liang H."/>
            <person name="Lu P."/>
            <person name="Wu Y."/>
            <person name="Zhang Z."/>
            <person name="Ro D.K."/>
            <person name="Shang Y."/>
            <person name="Huang S."/>
            <person name="Yan J."/>
        </authorList>
    </citation>
    <scope>NUCLEOTIDE SEQUENCE [LARGE SCALE GENOMIC DNA]</scope>
    <source>
        <strain evidence="9">Ta-2019</strain>
    </source>
</reference>
<organism evidence="9 10">
    <name type="scientific">Taxus chinensis</name>
    <name type="common">Chinese yew</name>
    <name type="synonym">Taxus wallichiana var. chinensis</name>
    <dbReference type="NCBI Taxonomy" id="29808"/>
    <lineage>
        <taxon>Eukaryota</taxon>
        <taxon>Viridiplantae</taxon>
        <taxon>Streptophyta</taxon>
        <taxon>Embryophyta</taxon>
        <taxon>Tracheophyta</taxon>
        <taxon>Spermatophyta</taxon>
        <taxon>Pinopsida</taxon>
        <taxon>Pinidae</taxon>
        <taxon>Conifers II</taxon>
        <taxon>Cupressales</taxon>
        <taxon>Taxaceae</taxon>
        <taxon>Taxus</taxon>
    </lineage>
</organism>
<evidence type="ECO:0000313" key="9">
    <source>
        <dbReference type="EMBL" id="KAH9322468.1"/>
    </source>
</evidence>
<dbReference type="InterPro" id="IPR049914">
    <property type="entry name" value="PHD1-3/5-6"/>
</dbReference>
<evidence type="ECO:0000256" key="6">
    <source>
        <dbReference type="PROSITE-ProRule" id="PRU00146"/>
    </source>
</evidence>
<dbReference type="PANTHER" id="PTHR33304">
    <property type="match status" value="1"/>
</dbReference>
<feature type="region of interest" description="Disordered" evidence="7">
    <location>
        <begin position="935"/>
        <end position="995"/>
    </location>
</feature>
<feature type="region of interest" description="Disordered" evidence="7">
    <location>
        <begin position="75"/>
        <end position="127"/>
    </location>
</feature>
<feature type="domain" description="PHD-type" evidence="8">
    <location>
        <begin position="1"/>
        <end position="51"/>
    </location>
</feature>
<dbReference type="GO" id="GO:0140566">
    <property type="term" value="F:histone reader activity"/>
    <property type="evidence" value="ECO:0007669"/>
    <property type="project" value="InterPro"/>
</dbReference>
<gene>
    <name evidence="9" type="ORF">KI387_017107</name>
</gene>
<dbReference type="AlphaFoldDB" id="A0AA38GJ95"/>
<dbReference type="PROSITE" id="PS50016">
    <property type="entry name" value="ZF_PHD_2"/>
    <property type="match status" value="1"/>
</dbReference>
<feature type="region of interest" description="Disordered" evidence="7">
    <location>
        <begin position="174"/>
        <end position="217"/>
    </location>
</feature>
<keyword evidence="3" id="KW-0862">Zinc</keyword>
<feature type="compositionally biased region" description="Polar residues" evidence="7">
    <location>
        <begin position="98"/>
        <end position="117"/>
    </location>
</feature>
<evidence type="ECO:0000256" key="2">
    <source>
        <dbReference type="ARBA" id="ARBA00022771"/>
    </source>
</evidence>